<dbReference type="PANTHER" id="PTHR34045">
    <property type="entry name" value="OS03G0406300 PROTEIN"/>
    <property type="match status" value="1"/>
</dbReference>
<dbReference type="PANTHER" id="PTHR34045:SF18">
    <property type="entry name" value="OS03G0406300 PROTEIN"/>
    <property type="match status" value="1"/>
</dbReference>
<feature type="region of interest" description="Disordered" evidence="3">
    <location>
        <begin position="1"/>
        <end position="22"/>
    </location>
</feature>
<dbReference type="InParanoid" id="A0A0P0VZE0"/>
<dbReference type="Proteomes" id="UP000059680">
    <property type="component" value="Chromosome 3"/>
</dbReference>
<reference evidence="4 5" key="3">
    <citation type="journal article" date="2013" name="Rice">
        <title>Improvement of the Oryza sativa Nipponbare reference genome using next generation sequence and optical map data.</title>
        <authorList>
            <person name="Kawahara Y."/>
            <person name="de la Bastide M."/>
            <person name="Hamilton J.P."/>
            <person name="Kanamori H."/>
            <person name="McCombie W.R."/>
            <person name="Ouyang S."/>
            <person name="Schwartz D.C."/>
            <person name="Tanaka T."/>
            <person name="Wu J."/>
            <person name="Zhou S."/>
            <person name="Childs K.L."/>
            <person name="Davidson R.M."/>
            <person name="Lin H."/>
            <person name="Quesada-Ocampo L."/>
            <person name="Vaillancourt B."/>
            <person name="Sakai H."/>
            <person name="Lee S.S."/>
            <person name="Kim J."/>
            <person name="Numa H."/>
            <person name="Itoh T."/>
            <person name="Buell C.R."/>
            <person name="Matsumoto T."/>
        </authorList>
    </citation>
    <scope>NUCLEOTIDE SEQUENCE [LARGE SCALE GENOMIC DNA]</scope>
    <source>
        <strain evidence="5">cv. Nipponbare</strain>
    </source>
</reference>
<reference evidence="4 5" key="2">
    <citation type="journal article" date="2013" name="Plant Cell Physiol.">
        <title>Rice Annotation Project Database (RAP-DB): an integrative and interactive database for rice genomics.</title>
        <authorList>
            <person name="Sakai H."/>
            <person name="Lee S.S."/>
            <person name="Tanaka T."/>
            <person name="Numa H."/>
            <person name="Kim J."/>
            <person name="Kawahara Y."/>
            <person name="Wakimoto H."/>
            <person name="Yang C.C."/>
            <person name="Iwamoto M."/>
            <person name="Abe T."/>
            <person name="Yamada Y."/>
            <person name="Muto A."/>
            <person name="Inokuchi H."/>
            <person name="Ikemura T."/>
            <person name="Matsumoto T."/>
            <person name="Sasaki T."/>
            <person name="Itoh T."/>
        </authorList>
    </citation>
    <scope>NUCLEOTIDE SEQUENCE [LARGE SCALE GENOMIC DNA]</scope>
    <source>
        <strain evidence="5">cv. Nipponbare</strain>
    </source>
</reference>
<feature type="compositionally biased region" description="Acidic residues" evidence="3">
    <location>
        <begin position="369"/>
        <end position="379"/>
    </location>
</feature>
<keyword evidence="5" id="KW-1185">Reference proteome</keyword>
<dbReference type="EMBL" id="AP014959">
    <property type="protein sequence ID" value="BAS84635.1"/>
    <property type="molecule type" value="Genomic_DNA"/>
</dbReference>
<keyword evidence="1" id="KW-0341">Growth regulation</keyword>
<reference evidence="5" key="1">
    <citation type="journal article" date="2005" name="Nature">
        <title>The map-based sequence of the rice genome.</title>
        <authorList>
            <consortium name="International rice genome sequencing project (IRGSP)"/>
            <person name="Matsumoto T."/>
            <person name="Wu J."/>
            <person name="Kanamori H."/>
            <person name="Katayose Y."/>
            <person name="Fujisawa M."/>
            <person name="Namiki N."/>
            <person name="Mizuno H."/>
            <person name="Yamamoto K."/>
            <person name="Antonio B.A."/>
            <person name="Baba T."/>
            <person name="Sakata K."/>
            <person name="Nagamura Y."/>
            <person name="Aoki H."/>
            <person name="Arikawa K."/>
            <person name="Arita K."/>
            <person name="Bito T."/>
            <person name="Chiden Y."/>
            <person name="Fujitsuka N."/>
            <person name="Fukunaka R."/>
            <person name="Hamada M."/>
            <person name="Harada C."/>
            <person name="Hayashi A."/>
            <person name="Hijishita S."/>
            <person name="Honda M."/>
            <person name="Hosokawa S."/>
            <person name="Ichikawa Y."/>
            <person name="Idonuma A."/>
            <person name="Iijima M."/>
            <person name="Ikeda M."/>
            <person name="Ikeno M."/>
            <person name="Ito K."/>
            <person name="Ito S."/>
            <person name="Ito T."/>
            <person name="Ito Y."/>
            <person name="Ito Y."/>
            <person name="Iwabuchi A."/>
            <person name="Kamiya K."/>
            <person name="Karasawa W."/>
            <person name="Kurita K."/>
            <person name="Katagiri S."/>
            <person name="Kikuta A."/>
            <person name="Kobayashi H."/>
            <person name="Kobayashi N."/>
            <person name="Machita K."/>
            <person name="Maehara T."/>
            <person name="Masukawa M."/>
            <person name="Mizubayashi T."/>
            <person name="Mukai Y."/>
            <person name="Nagasaki H."/>
            <person name="Nagata Y."/>
            <person name="Naito S."/>
            <person name="Nakashima M."/>
            <person name="Nakama Y."/>
            <person name="Nakamichi Y."/>
            <person name="Nakamura M."/>
            <person name="Meguro A."/>
            <person name="Negishi M."/>
            <person name="Ohta I."/>
            <person name="Ohta T."/>
            <person name="Okamoto M."/>
            <person name="Ono N."/>
            <person name="Saji S."/>
            <person name="Sakaguchi M."/>
            <person name="Sakai K."/>
            <person name="Shibata M."/>
            <person name="Shimokawa T."/>
            <person name="Song J."/>
            <person name="Takazaki Y."/>
            <person name="Terasawa K."/>
            <person name="Tsugane M."/>
            <person name="Tsuji K."/>
            <person name="Ueda S."/>
            <person name="Waki K."/>
            <person name="Yamagata H."/>
            <person name="Yamamoto M."/>
            <person name="Yamamoto S."/>
            <person name="Yamane H."/>
            <person name="Yoshiki S."/>
            <person name="Yoshihara R."/>
            <person name="Yukawa K."/>
            <person name="Zhong H."/>
            <person name="Yano M."/>
            <person name="Yuan Q."/>
            <person name="Ouyang S."/>
            <person name="Liu J."/>
            <person name="Jones K.M."/>
            <person name="Gansberger K."/>
            <person name="Moffat K."/>
            <person name="Hill J."/>
            <person name="Bera J."/>
            <person name="Fadrosh D."/>
            <person name="Jin S."/>
            <person name="Johri S."/>
            <person name="Kim M."/>
            <person name="Overton L."/>
            <person name="Reardon M."/>
            <person name="Tsitrin T."/>
            <person name="Vuong H."/>
            <person name="Weaver B."/>
            <person name="Ciecko A."/>
            <person name="Tallon L."/>
            <person name="Jackson J."/>
            <person name="Pai G."/>
            <person name="Aken S.V."/>
            <person name="Utterback T."/>
            <person name="Reidmuller S."/>
            <person name="Feldblyum T."/>
            <person name="Hsiao J."/>
            <person name="Zismann V."/>
            <person name="Iobst S."/>
            <person name="de Vazeille A.R."/>
            <person name="Buell C.R."/>
            <person name="Ying K."/>
            <person name="Li Y."/>
            <person name="Lu T."/>
            <person name="Huang Y."/>
            <person name="Zhao Q."/>
            <person name="Feng Q."/>
            <person name="Zhang L."/>
            <person name="Zhu J."/>
            <person name="Weng Q."/>
            <person name="Mu J."/>
            <person name="Lu Y."/>
            <person name="Fan D."/>
            <person name="Liu Y."/>
            <person name="Guan J."/>
            <person name="Zhang Y."/>
            <person name="Yu S."/>
            <person name="Liu X."/>
            <person name="Zhang Y."/>
            <person name="Hong G."/>
            <person name="Han B."/>
            <person name="Choisne N."/>
            <person name="Demange N."/>
            <person name="Orjeda G."/>
            <person name="Samain S."/>
            <person name="Cattolico L."/>
            <person name="Pelletier E."/>
            <person name="Couloux A."/>
            <person name="Segurens B."/>
            <person name="Wincker P."/>
            <person name="D'Hont A."/>
            <person name="Scarpelli C."/>
            <person name="Weissenbach J."/>
            <person name="Salanoubat M."/>
            <person name="Quetier F."/>
            <person name="Yu Y."/>
            <person name="Kim H.R."/>
            <person name="Rambo T."/>
            <person name="Currie J."/>
            <person name="Collura K."/>
            <person name="Luo M."/>
            <person name="Yang T."/>
            <person name="Ammiraju J.S.S."/>
            <person name="Engler F."/>
            <person name="Soderlund C."/>
            <person name="Wing R.A."/>
            <person name="Palmer L.E."/>
            <person name="de la Bastide M."/>
            <person name="Spiegel L."/>
            <person name="Nascimento L."/>
            <person name="Zutavern T."/>
            <person name="O'Shaughnessy A."/>
            <person name="Dike S."/>
            <person name="Dedhia N."/>
            <person name="Preston R."/>
            <person name="Balija V."/>
            <person name="McCombie W.R."/>
            <person name="Chow T."/>
            <person name="Chen H."/>
            <person name="Chung M."/>
            <person name="Chen C."/>
            <person name="Shaw J."/>
            <person name="Wu H."/>
            <person name="Hsiao K."/>
            <person name="Chao Y."/>
            <person name="Chu M."/>
            <person name="Cheng C."/>
            <person name="Hour A."/>
            <person name="Lee P."/>
            <person name="Lin S."/>
            <person name="Lin Y."/>
            <person name="Liou J."/>
            <person name="Liu S."/>
            <person name="Hsing Y."/>
            <person name="Raghuvanshi S."/>
            <person name="Mohanty A."/>
            <person name="Bharti A.K."/>
            <person name="Gaur A."/>
            <person name="Gupta V."/>
            <person name="Kumar D."/>
            <person name="Ravi V."/>
            <person name="Vij S."/>
            <person name="Kapur A."/>
            <person name="Khurana P."/>
            <person name="Khurana P."/>
            <person name="Khurana J.P."/>
            <person name="Tyagi A.K."/>
            <person name="Gaikwad K."/>
            <person name="Singh A."/>
            <person name="Dalal V."/>
            <person name="Srivastava S."/>
            <person name="Dixit A."/>
            <person name="Pal A.K."/>
            <person name="Ghazi I.A."/>
            <person name="Yadav M."/>
            <person name="Pandit A."/>
            <person name="Bhargava A."/>
            <person name="Sureshbabu K."/>
            <person name="Batra K."/>
            <person name="Sharma T.R."/>
            <person name="Mohapatra T."/>
            <person name="Singh N.K."/>
            <person name="Messing J."/>
            <person name="Nelson A.B."/>
            <person name="Fuks G."/>
            <person name="Kavchok S."/>
            <person name="Keizer G."/>
            <person name="Linton E."/>
            <person name="Llaca V."/>
            <person name="Song R."/>
            <person name="Tanyolac B."/>
            <person name="Young S."/>
            <person name="Ho-Il K."/>
            <person name="Hahn J.H."/>
            <person name="Sangsakoo G."/>
            <person name="Vanavichit A."/>
            <person name="de Mattos Luiz.A.T."/>
            <person name="Zimmer P.D."/>
            <person name="Malone G."/>
            <person name="Dellagostin O."/>
            <person name="de Oliveira A.C."/>
            <person name="Bevan M."/>
            <person name="Bancroft I."/>
            <person name="Minx P."/>
            <person name="Cordum H."/>
            <person name="Wilson R."/>
            <person name="Cheng Z."/>
            <person name="Jin W."/>
            <person name="Jiang J."/>
            <person name="Leong S.A."/>
            <person name="Iwama H."/>
            <person name="Gojobori T."/>
            <person name="Itoh T."/>
            <person name="Niimura Y."/>
            <person name="Fujii Y."/>
            <person name="Habara T."/>
            <person name="Sakai H."/>
            <person name="Sato Y."/>
            <person name="Wilson G."/>
            <person name="Kumar K."/>
            <person name="McCouch S."/>
            <person name="Juretic N."/>
            <person name="Hoen D."/>
            <person name="Wright S."/>
            <person name="Bruskiewich R."/>
            <person name="Bureau T."/>
            <person name="Miyao A."/>
            <person name="Hirochika H."/>
            <person name="Nishikawa T."/>
            <person name="Kadowaki K."/>
            <person name="Sugiura M."/>
            <person name="Burr B."/>
            <person name="Sasaki T."/>
        </authorList>
    </citation>
    <scope>NUCLEOTIDE SEQUENCE [LARGE SCALE GENOMIC DNA]</scope>
    <source>
        <strain evidence="5">cv. Nipponbare</strain>
    </source>
</reference>
<protein>
    <submittedName>
        <fullName evidence="4">Os03g0406300 protein</fullName>
    </submittedName>
</protein>
<evidence type="ECO:0000256" key="1">
    <source>
        <dbReference type="ARBA" id="ARBA00022604"/>
    </source>
</evidence>
<gene>
    <name evidence="4" type="ordered locus">Os03g0406300</name>
    <name evidence="4" type="ORF">OSNPB_030406300</name>
</gene>
<dbReference type="GO" id="GO:0009630">
    <property type="term" value="P:gravitropism"/>
    <property type="evidence" value="ECO:0007669"/>
    <property type="project" value="InterPro"/>
</dbReference>
<evidence type="ECO:0000256" key="3">
    <source>
        <dbReference type="SAM" id="MobiDB-lite"/>
    </source>
</evidence>
<feature type="compositionally biased region" description="Basic and acidic residues" evidence="3">
    <location>
        <begin position="7"/>
        <end position="19"/>
    </location>
</feature>
<comment type="similarity">
    <text evidence="2">Belongs to the LAZY family.</text>
</comment>
<name>A0A0P0VZE0_ORYSJ</name>
<evidence type="ECO:0000313" key="4">
    <source>
        <dbReference type="EMBL" id="BAS84635.1"/>
    </source>
</evidence>
<organism evidence="4 5">
    <name type="scientific">Oryza sativa subsp. japonica</name>
    <name type="common">Rice</name>
    <dbReference type="NCBI Taxonomy" id="39947"/>
    <lineage>
        <taxon>Eukaryota</taxon>
        <taxon>Viridiplantae</taxon>
        <taxon>Streptophyta</taxon>
        <taxon>Embryophyta</taxon>
        <taxon>Tracheophyta</taxon>
        <taxon>Spermatophyta</taxon>
        <taxon>Magnoliopsida</taxon>
        <taxon>Liliopsida</taxon>
        <taxon>Poales</taxon>
        <taxon>Poaceae</taxon>
        <taxon>BOP clade</taxon>
        <taxon>Oryzoideae</taxon>
        <taxon>Oryzeae</taxon>
        <taxon>Oryzinae</taxon>
        <taxon>Oryza</taxon>
        <taxon>Oryza sativa</taxon>
    </lineage>
</organism>
<dbReference type="PaxDb" id="39947-A0A0P0VZE0"/>
<feature type="compositionally biased region" description="Basic and acidic residues" evidence="3">
    <location>
        <begin position="380"/>
        <end position="394"/>
    </location>
</feature>
<proteinExistence type="inferred from homology"/>
<dbReference type="AlphaFoldDB" id="A0A0P0VZE0"/>
<sequence length="394" mass="42644">MAELAVAEDRWQQENRGGDEMAAGARGRRRWLSVKRTMPSLELMTSGLLCLTRCDQAWGLCGKGDGRIGRIRIWCLVSIIYNSVSPSSAPQIVSWVQGRLGGRTSAAAESRGLAAGNGNPSVVAAVVAAGKERKHQQVVPDDLAGDQWPTPATHLFSIGTLGNDELPEQGEEEEDLPEFSVEEVRKLQDALARLLLRARSKKYSEAVATAAATATCCGGGGADSGLPLDMFLNCPSSLEVDRRAQRDHGGGGAAVGLSPGTKMILTKAKDILVDGNTRNTTTSGGDIKNKSFKFLLKKMFVCHGGFAPAPSLKDPTESSMEKFLRTVLGKKIAARPSNSPASRTYFLEGNNAHGDDHRLCRRRRPRCGEEEEEEEEENKGEESCKWDRTDSECK</sequence>
<dbReference type="InterPro" id="IPR044683">
    <property type="entry name" value="LAZY"/>
</dbReference>
<feature type="region of interest" description="Disordered" evidence="3">
    <location>
        <begin position="334"/>
        <end position="394"/>
    </location>
</feature>
<accession>A0A0P0VZE0</accession>
<evidence type="ECO:0000313" key="5">
    <source>
        <dbReference type="Proteomes" id="UP000059680"/>
    </source>
</evidence>
<dbReference type="GO" id="GO:0040008">
    <property type="term" value="P:regulation of growth"/>
    <property type="evidence" value="ECO:0007669"/>
    <property type="project" value="InterPro"/>
</dbReference>
<evidence type="ECO:0000256" key="2">
    <source>
        <dbReference type="ARBA" id="ARBA00024198"/>
    </source>
</evidence>
<dbReference type="STRING" id="39947.A0A0P0VZE0"/>